<protein>
    <submittedName>
        <fullName evidence="8">Putative ABC transport system permease protein</fullName>
    </submittedName>
</protein>
<comment type="subcellular location">
    <subcellularLocation>
        <location evidence="1">Cell membrane</location>
        <topology evidence="1">Multi-pass membrane protein</topology>
    </subcellularLocation>
</comment>
<keyword evidence="4 6" id="KW-1133">Transmembrane helix</keyword>
<dbReference type="GO" id="GO:0005886">
    <property type="term" value="C:plasma membrane"/>
    <property type="evidence" value="ECO:0007669"/>
    <property type="project" value="UniProtKB-SubCell"/>
</dbReference>
<keyword evidence="9" id="KW-1185">Reference proteome</keyword>
<dbReference type="PANTHER" id="PTHR30287">
    <property type="entry name" value="MEMBRANE COMPONENT OF PREDICTED ABC SUPERFAMILY METABOLITE UPTAKE TRANSPORTER"/>
    <property type="match status" value="1"/>
</dbReference>
<evidence type="ECO:0000256" key="5">
    <source>
        <dbReference type="ARBA" id="ARBA00023136"/>
    </source>
</evidence>
<feature type="transmembrane region" description="Helical" evidence="6">
    <location>
        <begin position="422"/>
        <end position="440"/>
    </location>
</feature>
<accession>A0A1I0M5W2</accession>
<keyword evidence="2" id="KW-1003">Cell membrane</keyword>
<feature type="domain" description="ABC3 transporter permease C-terminal" evidence="7">
    <location>
        <begin position="261"/>
        <end position="366"/>
    </location>
</feature>
<evidence type="ECO:0000313" key="9">
    <source>
        <dbReference type="Proteomes" id="UP000199701"/>
    </source>
</evidence>
<reference evidence="8 9" key="1">
    <citation type="submission" date="2016-10" db="EMBL/GenBank/DDBJ databases">
        <authorList>
            <person name="de Groot N.N."/>
        </authorList>
    </citation>
    <scope>NUCLEOTIDE SEQUENCE [LARGE SCALE GENOMIC DNA]</scope>
    <source>
        <strain evidence="8 9">DSM 9179</strain>
    </source>
</reference>
<dbReference type="RefSeq" id="WP_092449707.1">
    <property type="nucleotide sequence ID" value="NZ_FOJI01000001.1"/>
</dbReference>
<proteinExistence type="predicted"/>
<feature type="transmembrane region" description="Helical" evidence="6">
    <location>
        <begin position="12"/>
        <end position="37"/>
    </location>
</feature>
<evidence type="ECO:0000256" key="1">
    <source>
        <dbReference type="ARBA" id="ARBA00004651"/>
    </source>
</evidence>
<dbReference type="Proteomes" id="UP000199701">
    <property type="component" value="Unassembled WGS sequence"/>
</dbReference>
<dbReference type="InterPro" id="IPR003838">
    <property type="entry name" value="ABC3_permease_C"/>
</dbReference>
<dbReference type="AlphaFoldDB" id="A0A1I0M5W2"/>
<feature type="transmembrane region" description="Helical" evidence="6">
    <location>
        <begin position="703"/>
        <end position="726"/>
    </location>
</feature>
<dbReference type="Pfam" id="PF02687">
    <property type="entry name" value="FtsX"/>
    <property type="match status" value="2"/>
</dbReference>
<feature type="transmembrane region" description="Helical" evidence="6">
    <location>
        <begin position="252"/>
        <end position="278"/>
    </location>
</feature>
<evidence type="ECO:0000256" key="2">
    <source>
        <dbReference type="ARBA" id="ARBA00022475"/>
    </source>
</evidence>
<dbReference type="EMBL" id="FOJI01000001">
    <property type="protein sequence ID" value="SEV83682.1"/>
    <property type="molecule type" value="Genomic_DNA"/>
</dbReference>
<feature type="transmembrane region" description="Helical" evidence="6">
    <location>
        <begin position="746"/>
        <end position="770"/>
    </location>
</feature>
<evidence type="ECO:0000313" key="8">
    <source>
        <dbReference type="EMBL" id="SEV83682.1"/>
    </source>
</evidence>
<organism evidence="8 9">
    <name type="scientific">[Clostridium] fimetarium</name>
    <dbReference type="NCBI Taxonomy" id="99656"/>
    <lineage>
        <taxon>Bacteria</taxon>
        <taxon>Bacillati</taxon>
        <taxon>Bacillota</taxon>
        <taxon>Clostridia</taxon>
        <taxon>Lachnospirales</taxon>
        <taxon>Lachnospiraceae</taxon>
    </lineage>
</organism>
<dbReference type="OrthoDB" id="9766372at2"/>
<evidence type="ECO:0000259" key="7">
    <source>
        <dbReference type="Pfam" id="PF02687"/>
    </source>
</evidence>
<name>A0A1I0M5W2_9FIRM</name>
<keyword evidence="5 6" id="KW-0472">Membrane</keyword>
<feature type="transmembrane region" description="Helical" evidence="6">
    <location>
        <begin position="350"/>
        <end position="368"/>
    </location>
</feature>
<dbReference type="InterPro" id="IPR038766">
    <property type="entry name" value="Membrane_comp_ABC_pdt"/>
</dbReference>
<sequence>MKLLLKLVRKDFKANPVITTVLTVFLILSAILMAGGLRVAGTMFSSLDGLNERAIPPQYLQMNKGTYDESAFNNFVKSHDYIKDSLIVKMLDISNANIIYQGETLEKCLMDNGFVIQNKGFDLLLNMDNEVAVVGDGKIGVPVYYAQELGIAEGDVITLRKGNYSKNLTVSTIIRDSTMNSALTSSKRFLISQSDVDEISQHMGEWEECFEFLLKDGTSTSVLQKDYIDASMPSSGVAITGSLLTMMNALSYGLVAFIIIAISFLLVMIAILCLSYIIRATLAEENYTIGEMKAIGFPKSEIEKSYQIKYSILALVAAAIGYLVGIPFGNFFSASIIKYCGNGNDEWMKWVYPFVGLILFGLLVILRCRKIVRKNMKSTVVELMRGEERIKKEGHYTLPLAGLRHRNLTIAFGELKCKWKEYSVIFFVFVFSSFLILLPMNMKNTIENPSFITYMGIGECDIRIDMQYSEKLEKQKDSAISYLENDSQIKKYQIYKNGYVQLQNTKGEWEYLRVENGDESAFPLEYLEGRAPDENAPNGSKEMALSYLEASELGKKVGDSMTVNYQDKEILFNILGIYQDITYGGKTAKAAIDFDEKDVQVYIIYLDVNDGVNILEKTNEIRSILTDSKITPISEFISQTLGGIMDNMSLVKDAAIVISLLLITLITVMFLQLITAREHSAIAIKKAIGFSNKDIRMQFGIRILVIQFVAIVVGTVLANTLGESIFSLMLSSMGASKITMLVEPVTAYLISPMVQMLVVFITVIIGTKVVRNYHIRNQLME</sequence>
<dbReference type="PANTHER" id="PTHR30287:SF2">
    <property type="entry name" value="BLL1001 PROTEIN"/>
    <property type="match status" value="1"/>
</dbReference>
<keyword evidence="3 6" id="KW-0812">Transmembrane</keyword>
<feature type="domain" description="ABC3 transporter permease C-terminal" evidence="7">
    <location>
        <begin position="655"/>
        <end position="770"/>
    </location>
</feature>
<evidence type="ECO:0000256" key="4">
    <source>
        <dbReference type="ARBA" id="ARBA00022989"/>
    </source>
</evidence>
<feature type="transmembrane region" description="Helical" evidence="6">
    <location>
        <begin position="310"/>
        <end position="330"/>
    </location>
</feature>
<evidence type="ECO:0000256" key="6">
    <source>
        <dbReference type="SAM" id="Phobius"/>
    </source>
</evidence>
<feature type="transmembrane region" description="Helical" evidence="6">
    <location>
        <begin position="654"/>
        <end position="676"/>
    </location>
</feature>
<evidence type="ECO:0000256" key="3">
    <source>
        <dbReference type="ARBA" id="ARBA00022692"/>
    </source>
</evidence>
<dbReference type="STRING" id="99656.SAMN05421659_101217"/>
<gene>
    <name evidence="8" type="ORF">SAMN05421659_101217</name>
</gene>